<dbReference type="InterPro" id="IPR022601">
    <property type="entry name" value="DUF3160"/>
</dbReference>
<name>A0ABY6HPG7_9ARCH</name>
<evidence type="ECO:0008006" key="4">
    <source>
        <dbReference type="Google" id="ProtNLM"/>
    </source>
</evidence>
<dbReference type="EMBL" id="CP104013">
    <property type="protein sequence ID" value="UYP44787.1"/>
    <property type="molecule type" value="Genomic_DNA"/>
</dbReference>
<keyword evidence="1" id="KW-1133">Transmembrane helix</keyword>
<dbReference type="SMART" id="SM01325">
    <property type="entry name" value="DUF3160"/>
    <property type="match status" value="1"/>
</dbReference>
<dbReference type="Pfam" id="PF11369">
    <property type="entry name" value="DUF3160"/>
    <property type="match status" value="1"/>
</dbReference>
<keyword evidence="3" id="KW-1185">Reference proteome</keyword>
<sequence length="932" mass="106585">MWLQFKKDKIVVFMLIGVTIGSFFFLPVNAASSNAQYMELINNSLDMNEAERNLLEKNQFVVLNKLATDDILDAFIYYWEEDLPIMITSDMMLHIWHLLFDERLEDLEEQFFFESLSKMILNMHDLMSESFSKTEFPVTASLAIQDVRIYLTTALKIIGEDYSSQLPEVESAAEKIYDLIMGNTPYAQVISSLSSDYECRFIDDYSQYMPRGHYTHSETLKKYFRLFKWLARIPFYFDEYNTKSLLKREEEDMFHSALILSWLVENSEITYSKYYQQSSTLDSLGIYTTFNQFLDKVVGKSYSVTIPDLLGETQNWMTLDQNNITDVSTGSLETIRQAILSNQSITHPLGTGLIAKAMESFNMDPKTFHFIGERLQMDTYLLNQMVNPYIQGKAFPSGLEFAAIVMDSDHALNRLDSPYQDKLLDLREAKENWTESSNASITMRWYDSLQEIASPEPKMANTSNIVIPQFMASPIWQDKQMTTILGSWAQLKHDMILYIQQGSGGIMCSTPAGYVEPYPEFYQKLARMVSEYSAWINFVENSIPIQYSETDEGASQLIDALIMLSSIAQNELEQRSLSAEQQEFLQSVFFRTFDFYSGYTAHGWLTDLLANIDYGYNALSKEPNSHVSLIADIHTDTATQKVLEIATGLFEHIVAIVPGWDGGTMAVVGPVFSYYEFQVGIDSRMTDEMWRGIVYDKLRGFDFRGPWAKNYMASTSMPDSILFDSEFGDLGFEAPSWYKTSASLVVSNNYPTLTIGLTYNSPFPIDNLDFQFHTGNIFYSHLNQIIVFVLTVGFGLAYFELRHRKKVLNPASNKVNYVINFAEEDYFLRRTLTPEQIALRKPSNATIILSFLIPVLGWCFAFLFAILQRPQSGKNCLKWGFWGLGVWLATLIIVLGLSFTLGFIGITASPFILIGLHVVGIKTAKKKDIIWD</sequence>
<evidence type="ECO:0000313" key="2">
    <source>
        <dbReference type="EMBL" id="UYP44787.1"/>
    </source>
</evidence>
<reference evidence="2" key="1">
    <citation type="submission" date="2022-09" db="EMBL/GenBank/DDBJ databases">
        <title>Actin cytoskeleton and complex cell architecture in an #Asgard archaeon.</title>
        <authorList>
            <person name="Ponce Toledo R.I."/>
            <person name="Schleper C."/>
            <person name="Rodrigues Oliveira T."/>
            <person name="Wollweber F."/>
            <person name="Xu J."/>
            <person name="Rittmann S."/>
            <person name="Klingl A."/>
            <person name="Pilhofer M."/>
        </authorList>
    </citation>
    <scope>NUCLEOTIDE SEQUENCE</scope>
    <source>
        <strain evidence="2">B-35</strain>
    </source>
</reference>
<evidence type="ECO:0000256" key="1">
    <source>
        <dbReference type="SAM" id="Phobius"/>
    </source>
</evidence>
<protein>
    <recommendedName>
        <fullName evidence="4">DUF3160 domain-containing protein</fullName>
    </recommendedName>
</protein>
<keyword evidence="1" id="KW-0812">Transmembrane</keyword>
<feature type="transmembrane region" description="Helical" evidence="1">
    <location>
        <begin position="778"/>
        <end position="799"/>
    </location>
</feature>
<accession>A0ABY6HPG7</accession>
<gene>
    <name evidence="2" type="ORF">NEF87_001072</name>
</gene>
<feature type="transmembrane region" description="Helical" evidence="1">
    <location>
        <begin position="886"/>
        <end position="919"/>
    </location>
</feature>
<proteinExistence type="predicted"/>
<feature type="transmembrane region" description="Helical" evidence="1">
    <location>
        <begin position="845"/>
        <end position="866"/>
    </location>
</feature>
<dbReference type="Proteomes" id="UP001208689">
    <property type="component" value="Chromosome"/>
</dbReference>
<keyword evidence="1" id="KW-0472">Membrane</keyword>
<organism evidence="2 3">
    <name type="scientific">Candidatus Lokiarchaeum ossiferum</name>
    <dbReference type="NCBI Taxonomy" id="2951803"/>
    <lineage>
        <taxon>Archaea</taxon>
        <taxon>Promethearchaeati</taxon>
        <taxon>Promethearchaeota</taxon>
        <taxon>Promethearchaeia</taxon>
        <taxon>Promethearchaeales</taxon>
        <taxon>Promethearchaeaceae</taxon>
        <taxon>Candidatus Lokiarchaeum</taxon>
    </lineage>
</organism>
<evidence type="ECO:0000313" key="3">
    <source>
        <dbReference type="Proteomes" id="UP001208689"/>
    </source>
</evidence>